<feature type="signal peptide" evidence="1">
    <location>
        <begin position="1"/>
        <end position="19"/>
    </location>
</feature>
<name>A0AB33EAP2_9PSED</name>
<protein>
    <submittedName>
        <fullName evidence="2">Uncharacterized protein</fullName>
    </submittedName>
</protein>
<organism evidence="2 3">
    <name type="scientific">Pseudomonas frederiksbergensis</name>
    <dbReference type="NCBI Taxonomy" id="104087"/>
    <lineage>
        <taxon>Bacteria</taxon>
        <taxon>Pseudomonadati</taxon>
        <taxon>Pseudomonadota</taxon>
        <taxon>Gammaproteobacteria</taxon>
        <taxon>Pseudomonadales</taxon>
        <taxon>Pseudomonadaceae</taxon>
        <taxon>Pseudomonas</taxon>
    </lineage>
</organism>
<dbReference type="AlphaFoldDB" id="A0AB33EAP2"/>
<evidence type="ECO:0000313" key="2">
    <source>
        <dbReference type="EMBL" id="ATE77538.1"/>
    </source>
</evidence>
<reference evidence="2 3" key="1">
    <citation type="submission" date="2017-09" db="EMBL/GenBank/DDBJ databases">
        <title>Complete Genome sequence of Lysobacter capsici KNU-15.</title>
        <authorList>
            <person name="Kim M.-C."/>
            <person name="Yi H."/>
            <person name="Lee D.-W."/>
            <person name="Shin J.-H."/>
        </authorList>
    </citation>
    <scope>NUCLEOTIDE SEQUENCE [LARGE SCALE GENOMIC DNA]</scope>
    <source>
        <strain evidence="2 3">KNU-15</strain>
    </source>
</reference>
<dbReference type="Proteomes" id="UP000218385">
    <property type="component" value="Chromosome"/>
</dbReference>
<sequence>MQTPWKYIIAALLAAPAYAQPLQTILTCPLADRTQVSLLAETNAQGQRLFVKLDSKIQPAFTDIPDFDFFGEVFLAKCVSSSLIFAFAYGSPYLKGVVLRKNPVTHTVERIDFAEKALPRWLYLGREQVRLVIPNIGYEVSAKFLVYDYVAGRGQLEGPAGIETPPNRRGFKVVRLE</sequence>
<keyword evidence="1" id="KW-0732">Signal</keyword>
<accession>A0AB33EAP2</accession>
<dbReference type="RefSeq" id="WP_028940529.1">
    <property type="nucleotide sequence ID" value="NZ_CP023466.1"/>
</dbReference>
<dbReference type="EMBL" id="CP023466">
    <property type="protein sequence ID" value="ATE77538.1"/>
    <property type="molecule type" value="Genomic_DNA"/>
</dbReference>
<feature type="chain" id="PRO_5044253159" evidence="1">
    <location>
        <begin position="20"/>
        <end position="177"/>
    </location>
</feature>
<evidence type="ECO:0000313" key="3">
    <source>
        <dbReference type="Proteomes" id="UP000218385"/>
    </source>
</evidence>
<evidence type="ECO:0000256" key="1">
    <source>
        <dbReference type="SAM" id="SignalP"/>
    </source>
</evidence>
<proteinExistence type="predicted"/>
<gene>
    <name evidence="2" type="ORF">CNN82_14280</name>
</gene>